<evidence type="ECO:0000313" key="2">
    <source>
        <dbReference type="EMBL" id="KAF2790039.1"/>
    </source>
</evidence>
<gene>
    <name evidence="2" type="ORF">K505DRAFT_327830</name>
</gene>
<proteinExistence type="predicted"/>
<feature type="region of interest" description="Disordered" evidence="1">
    <location>
        <begin position="315"/>
        <end position="337"/>
    </location>
</feature>
<organism evidence="2 3">
    <name type="scientific">Melanomma pulvis-pyrius CBS 109.77</name>
    <dbReference type="NCBI Taxonomy" id="1314802"/>
    <lineage>
        <taxon>Eukaryota</taxon>
        <taxon>Fungi</taxon>
        <taxon>Dikarya</taxon>
        <taxon>Ascomycota</taxon>
        <taxon>Pezizomycotina</taxon>
        <taxon>Dothideomycetes</taxon>
        <taxon>Pleosporomycetidae</taxon>
        <taxon>Pleosporales</taxon>
        <taxon>Melanommataceae</taxon>
        <taxon>Melanomma</taxon>
    </lineage>
</organism>
<feature type="region of interest" description="Disordered" evidence="1">
    <location>
        <begin position="20"/>
        <end position="39"/>
    </location>
</feature>
<evidence type="ECO:0000256" key="1">
    <source>
        <dbReference type="SAM" id="MobiDB-lite"/>
    </source>
</evidence>
<protein>
    <submittedName>
        <fullName evidence="2">Uncharacterized protein</fullName>
    </submittedName>
</protein>
<reference evidence="2" key="1">
    <citation type="journal article" date="2020" name="Stud. Mycol.">
        <title>101 Dothideomycetes genomes: a test case for predicting lifestyles and emergence of pathogens.</title>
        <authorList>
            <person name="Haridas S."/>
            <person name="Albert R."/>
            <person name="Binder M."/>
            <person name="Bloem J."/>
            <person name="Labutti K."/>
            <person name="Salamov A."/>
            <person name="Andreopoulos B."/>
            <person name="Baker S."/>
            <person name="Barry K."/>
            <person name="Bills G."/>
            <person name="Bluhm B."/>
            <person name="Cannon C."/>
            <person name="Castanera R."/>
            <person name="Culley D."/>
            <person name="Daum C."/>
            <person name="Ezra D."/>
            <person name="Gonzalez J."/>
            <person name="Henrissat B."/>
            <person name="Kuo A."/>
            <person name="Liang C."/>
            <person name="Lipzen A."/>
            <person name="Lutzoni F."/>
            <person name="Magnuson J."/>
            <person name="Mondo S."/>
            <person name="Nolan M."/>
            <person name="Ohm R."/>
            <person name="Pangilinan J."/>
            <person name="Park H.-J."/>
            <person name="Ramirez L."/>
            <person name="Alfaro M."/>
            <person name="Sun H."/>
            <person name="Tritt A."/>
            <person name="Yoshinaga Y."/>
            <person name="Zwiers L.-H."/>
            <person name="Turgeon B."/>
            <person name="Goodwin S."/>
            <person name="Spatafora J."/>
            <person name="Crous P."/>
            <person name="Grigoriev I."/>
        </authorList>
    </citation>
    <scope>NUCLEOTIDE SEQUENCE</scope>
    <source>
        <strain evidence="2">CBS 109.77</strain>
    </source>
</reference>
<name>A0A6A6X113_9PLEO</name>
<dbReference type="Proteomes" id="UP000799757">
    <property type="component" value="Unassembled WGS sequence"/>
</dbReference>
<accession>A0A6A6X113</accession>
<evidence type="ECO:0000313" key="3">
    <source>
        <dbReference type="Proteomes" id="UP000799757"/>
    </source>
</evidence>
<dbReference type="AlphaFoldDB" id="A0A6A6X113"/>
<feature type="compositionally biased region" description="Low complexity" evidence="1">
    <location>
        <begin position="22"/>
        <end position="31"/>
    </location>
</feature>
<dbReference type="OrthoDB" id="3795687at2759"/>
<dbReference type="EMBL" id="MU002097">
    <property type="protein sequence ID" value="KAF2790039.1"/>
    <property type="molecule type" value="Genomic_DNA"/>
</dbReference>
<keyword evidence="3" id="KW-1185">Reference proteome</keyword>
<sequence>MSISLSLQYKSANGKDEFAIFSPKESSSPPEVKNASQDDELRYEADDTGIVKVMSPIHLFPKPLALSYQNFLKHYSSLQFTDGTRKEAGSRLVASLLGHYFPKPKFNYWKLDHQEDSLIQSVPAYGTLYWAVTVSEEDSQVKDTALRRKVMSKSPLDGSMREDSVFPTEKSPFVLLVAVVTYTNFLSLPERHVPSRLTFSNNLISKTSDAVVIEGIEYRQGSILILGGKPRPLSPTFEFYNFDVDSKDRTSLVPWFGELESAPGGLGTNMFSLATAEAEKVDRMFKGIISISAGNKALNPDSSAILQAARHQVVKRQNLKPQPQPRPQPVSNTPSTMTNEFLRTLKYNKTGKLQGVGGRFLPAEKEMEAKREVAARGITLETSTPRRRKREDLKLAKLAMENRLSMTPDRGL</sequence>